<dbReference type="EMBL" id="LLZZ01000162">
    <property type="protein sequence ID" value="KTA97249.1"/>
    <property type="molecule type" value="Genomic_DNA"/>
</dbReference>
<evidence type="ECO:0000313" key="10">
    <source>
        <dbReference type="Proteomes" id="UP000054886"/>
    </source>
</evidence>
<dbReference type="SFLD" id="SFLDS00032">
    <property type="entry name" value="Radical_SAM_3-amino-3-carboxyp"/>
    <property type="match status" value="1"/>
</dbReference>
<dbReference type="Pfam" id="PF01866">
    <property type="entry name" value="Diphthamide_syn"/>
    <property type="match status" value="1"/>
</dbReference>
<dbReference type="InterPro" id="IPR042263">
    <property type="entry name" value="DPH1/DPH2_1"/>
</dbReference>
<accession>A0A0W0CCE8</accession>
<dbReference type="PANTHER" id="PTHR10762">
    <property type="entry name" value="DIPHTHAMIDE BIOSYNTHESIS PROTEIN"/>
    <property type="match status" value="1"/>
</dbReference>
<dbReference type="VEuPathDB" id="FungiDB:GVI51_J04411"/>
<evidence type="ECO:0000256" key="2">
    <source>
        <dbReference type="ARBA" id="ARBA00005156"/>
    </source>
</evidence>
<evidence type="ECO:0000256" key="5">
    <source>
        <dbReference type="ARBA" id="ARBA00023004"/>
    </source>
</evidence>
<dbReference type="GO" id="GO:0046872">
    <property type="term" value="F:metal ion binding"/>
    <property type="evidence" value="ECO:0007669"/>
    <property type="project" value="UniProtKB-KW"/>
</dbReference>
<evidence type="ECO:0000256" key="6">
    <source>
        <dbReference type="ARBA" id="ARBA00023014"/>
    </source>
</evidence>
<comment type="subcellular location">
    <subcellularLocation>
        <location evidence="7">Cytoplasm</location>
    </subcellularLocation>
</comment>
<dbReference type="Proteomes" id="UP000054886">
    <property type="component" value="Unassembled WGS sequence"/>
</dbReference>
<dbReference type="OMA" id="QIWNENH"/>
<sequence length="551" mass="61807">MSNEDILVPAALSTHQDESDFTFQKFDSDSMERSFYLGPLSSQDELWDKLMQYYSIDKLIAYLQRNPEYVQITLQFPDTLVKDSSFIIRALQDKLDGDGAGRKFWALADTAYSACCVDEVAAEHVKGDLVIHFGDACLNAIQKLPVVYDFGKPFLDTDVLLACFTEEFKDKDQKICLMSNASYTHHIPDLYSRLKSNGYTNVVYSVVNTGLLTETAEIIDNTTPLSDTDELFTLGNRVLMGARQEEDIDEETLRNEYALFHITMPHDPHLLYLTTVFESIHTYDVADQVISNGPYPSLTRRYKNMHKARTAGCIGILVNTLSIRGTRETVNKLIKLIRENGKKHYLFVVGKPNVPKLANFEPVDIWCILGCGQSGIIVDEFGEFYKPIITPYELTLALNFEVTWTGKWIIDFQKAITEIDNSLAELGIDDSKHGNDSDHDLDAPEFDAVTGKYVSSSRPLRALNHLQLDAPSNEDKQVMARVNGGTVIKGTVSTAVEHLANRAWTGLGSDYKDDEGYEEDGATVEEGISGIARGYEFDQEDAARKSQNQSQ</sequence>
<dbReference type="UniPathway" id="UPA00559"/>
<name>A0A0W0CCE8_CANGB</name>
<keyword evidence="4 7" id="KW-0479">Metal-binding</keyword>
<dbReference type="SFLD" id="SFLDF00408">
    <property type="entry name" value="Diphthamide_biosynthesis_famil"/>
    <property type="match status" value="1"/>
</dbReference>
<dbReference type="InterPro" id="IPR042265">
    <property type="entry name" value="DPH1/DPH2_3"/>
</dbReference>
<dbReference type="AlphaFoldDB" id="A0A0W0CCE8"/>
<evidence type="ECO:0000313" key="9">
    <source>
        <dbReference type="EMBL" id="KTB11149.1"/>
    </source>
</evidence>
<reference evidence="8 10" key="1">
    <citation type="submission" date="2015-10" db="EMBL/GenBank/DDBJ databases">
        <title>Draft genomes sequences of Candida glabrata isolates 1A, 1B, 2A, 2B, 3A and 3B.</title>
        <authorList>
            <person name="Haavelsrud O.E."/>
            <person name="Gaustad P."/>
        </authorList>
    </citation>
    <scope>NUCLEOTIDE SEQUENCE [LARGE SCALE GENOMIC DNA]</scope>
    <source>
        <strain evidence="8">910700640</strain>
    </source>
</reference>
<evidence type="ECO:0000256" key="3">
    <source>
        <dbReference type="ARBA" id="ARBA00006179"/>
    </source>
</evidence>
<proteinExistence type="inferred from homology"/>
<dbReference type="GO" id="GO:0120513">
    <property type="term" value="C:2-(3-amino-3-carboxypropyl)histidine synthase complex"/>
    <property type="evidence" value="ECO:0007669"/>
    <property type="project" value="EnsemblFungi"/>
</dbReference>
<comment type="pathway">
    <text evidence="2 7">Protein modification; peptidyl-diphthamide biosynthesis.</text>
</comment>
<comment type="caution">
    <text evidence="8">The sequence shown here is derived from an EMBL/GenBank/DDBJ whole genome shotgun (WGS) entry which is preliminary data.</text>
</comment>
<dbReference type="OrthoDB" id="449241at2759"/>
<dbReference type="FunFam" id="3.40.50.11860:FF:000001">
    <property type="entry name" value="2-(3-amino-3-carboxypropyl)histidine synthase subunit 2"/>
    <property type="match status" value="1"/>
</dbReference>
<dbReference type="NCBIfam" id="TIGR00322">
    <property type="entry name" value="diphth2_R"/>
    <property type="match status" value="1"/>
</dbReference>
<keyword evidence="6 7" id="KW-0411">Iron-sulfur</keyword>
<organism evidence="8 10">
    <name type="scientific">Candida glabrata</name>
    <name type="common">Yeast</name>
    <name type="synonym">Torulopsis glabrata</name>
    <dbReference type="NCBI Taxonomy" id="5478"/>
    <lineage>
        <taxon>Eukaryota</taxon>
        <taxon>Fungi</taxon>
        <taxon>Dikarya</taxon>
        <taxon>Ascomycota</taxon>
        <taxon>Saccharomycotina</taxon>
        <taxon>Saccharomycetes</taxon>
        <taxon>Saccharomycetales</taxon>
        <taxon>Saccharomycetaceae</taxon>
        <taxon>Nakaseomyces</taxon>
    </lineage>
</organism>
<dbReference type="SMR" id="A0A0W0CCE8"/>
<dbReference type="Gene3D" id="3.40.50.11860">
    <property type="entry name" value="Diphthamide synthesis DPH1/DPH2 domain 3"/>
    <property type="match status" value="1"/>
</dbReference>
<dbReference type="EMBL" id="LLZZ01000043">
    <property type="protein sequence ID" value="KTB11149.1"/>
    <property type="molecule type" value="Genomic_DNA"/>
</dbReference>
<comment type="similarity">
    <text evidence="3 7">Belongs to the DPH1/DPH2 family. DPH2 subfamily.</text>
</comment>
<keyword evidence="5 7" id="KW-0408">Iron</keyword>
<dbReference type="SFLD" id="SFLDG01121">
    <property type="entry name" value="Diphthamide_biosynthesis"/>
    <property type="match status" value="1"/>
</dbReference>
<dbReference type="GO" id="GO:0090560">
    <property type="term" value="F:2-(3-amino-3-carboxypropyl)histidine synthase activity"/>
    <property type="evidence" value="ECO:0007669"/>
    <property type="project" value="EnsemblFungi"/>
</dbReference>
<comment type="function">
    <text evidence="7">Required for the first step of diphthamide biosynthesis, a post-translational modification of histidine which occurs in elongation factor 2. DPH1 and DPH2 transfer a 3-amino-3-carboxypropyl (ACP) group from S-adenosyl-L-methionine (SAM) to a histidine residue, the reaction is assisted by a reduction system comprising DPH3 and a NADH-dependent reductase. Facilitates the reduction of the catalytic iron-sulfur cluster found in the DPH1 subunit.</text>
</comment>
<dbReference type="GO" id="GO:0017183">
    <property type="term" value="P:protein histidyl modification to diphthamide"/>
    <property type="evidence" value="ECO:0007669"/>
    <property type="project" value="UniProtKB-UniPathway"/>
</dbReference>
<dbReference type="GO" id="GO:0051539">
    <property type="term" value="F:4 iron, 4 sulfur cluster binding"/>
    <property type="evidence" value="ECO:0007669"/>
    <property type="project" value="EnsemblFungi"/>
</dbReference>
<dbReference type="Gene3D" id="3.40.50.11840">
    <property type="entry name" value="Diphthamide synthesis DPH1/DPH2 domain 1"/>
    <property type="match status" value="1"/>
</dbReference>
<dbReference type="VEuPathDB" id="FungiDB:CAGL0J04576g"/>
<evidence type="ECO:0000256" key="4">
    <source>
        <dbReference type="ARBA" id="ARBA00022723"/>
    </source>
</evidence>
<dbReference type="GO" id="GO:0005737">
    <property type="term" value="C:cytoplasm"/>
    <property type="evidence" value="ECO:0007669"/>
    <property type="project" value="UniProtKB-SubCell"/>
</dbReference>
<keyword evidence="7" id="KW-0963">Cytoplasm</keyword>
<dbReference type="PANTHER" id="PTHR10762:SF2">
    <property type="entry name" value="2-(3-AMINO-3-CARBOXYPROPYL)HISTIDINE SYNTHASE SUBUNIT 2"/>
    <property type="match status" value="1"/>
</dbReference>
<gene>
    <name evidence="9" type="ORF">AO440_002962</name>
    <name evidence="8" type="ORF">AO440_005319</name>
</gene>
<protein>
    <recommendedName>
        <fullName evidence="7">2-(3-amino-3-carboxypropyl)histidine synthase subunit 2</fullName>
    </recommendedName>
</protein>
<evidence type="ECO:0000313" key="8">
    <source>
        <dbReference type="EMBL" id="KTA97249.1"/>
    </source>
</evidence>
<dbReference type="NCBIfam" id="TIGR00272">
    <property type="entry name" value="DPH2"/>
    <property type="match status" value="1"/>
</dbReference>
<dbReference type="InterPro" id="IPR010014">
    <property type="entry name" value="DHP2"/>
</dbReference>
<evidence type="ECO:0000256" key="1">
    <source>
        <dbReference type="ARBA" id="ARBA00001966"/>
    </source>
</evidence>
<evidence type="ECO:0000256" key="7">
    <source>
        <dbReference type="RuleBase" id="RU364133"/>
    </source>
</evidence>
<dbReference type="InterPro" id="IPR016435">
    <property type="entry name" value="DPH1/DPH2"/>
</dbReference>
<dbReference type="VEuPathDB" id="FungiDB:GWK60_J04389"/>
<dbReference type="VEuPathDB" id="FungiDB:B1J91_J04576g"/>
<comment type="cofactor">
    <cofactor evidence="1">
        <name>[4Fe-4S] cluster</name>
        <dbReference type="ChEBI" id="CHEBI:49883"/>
    </cofactor>
</comment>